<dbReference type="OrthoDB" id="3432328at2"/>
<organism evidence="2 3">
    <name type="scientific">Nocardiopsis sinuspersici</name>
    <dbReference type="NCBI Taxonomy" id="501010"/>
    <lineage>
        <taxon>Bacteria</taxon>
        <taxon>Bacillati</taxon>
        <taxon>Actinomycetota</taxon>
        <taxon>Actinomycetes</taxon>
        <taxon>Streptosporangiales</taxon>
        <taxon>Nocardiopsidaceae</taxon>
        <taxon>Nocardiopsis</taxon>
    </lineage>
</organism>
<feature type="transmembrane region" description="Helical" evidence="1">
    <location>
        <begin position="134"/>
        <end position="156"/>
    </location>
</feature>
<keyword evidence="1" id="KW-0472">Membrane</keyword>
<dbReference type="RefSeq" id="WP_077692381.1">
    <property type="nucleotide sequence ID" value="NZ_MCOK01000001.1"/>
</dbReference>
<protein>
    <submittedName>
        <fullName evidence="2">Uncharacterized protein</fullName>
    </submittedName>
</protein>
<evidence type="ECO:0000256" key="1">
    <source>
        <dbReference type="SAM" id="Phobius"/>
    </source>
</evidence>
<dbReference type="STRING" id="501010.NOSIN_20660"/>
<sequence length="170" mass="18711">MSFSNDAPTSRIARLRASRGRRRVYAVLVVLAMLAATVLLGVINFRSGTTLALAVLLPAFLVLVVVGMVISTQLGRATGANHRYRNLDERQRFELDRATRIGHHVTAGLMLAVFLVLAVLEGPSPESVSFPEELFMPVLWVILMAHTSVPALYLAWTQPDEVSDDEDEQV</sequence>
<keyword evidence="1" id="KW-1133">Transmembrane helix</keyword>
<accession>A0A1V3C5M5</accession>
<keyword evidence="3" id="KW-1185">Reference proteome</keyword>
<dbReference type="AlphaFoldDB" id="A0A1V3C5M5"/>
<name>A0A1V3C5M5_9ACTN</name>
<comment type="caution">
    <text evidence="2">The sequence shown here is derived from an EMBL/GenBank/DDBJ whole genome shotgun (WGS) entry which is preliminary data.</text>
</comment>
<feature type="transmembrane region" description="Helical" evidence="1">
    <location>
        <begin position="24"/>
        <end position="45"/>
    </location>
</feature>
<dbReference type="EMBL" id="MCOK01000001">
    <property type="protein sequence ID" value="OOC55948.1"/>
    <property type="molecule type" value="Genomic_DNA"/>
</dbReference>
<gene>
    <name evidence="2" type="ORF">NOSIN_20660</name>
</gene>
<feature type="transmembrane region" description="Helical" evidence="1">
    <location>
        <begin position="101"/>
        <end position="122"/>
    </location>
</feature>
<dbReference type="Proteomes" id="UP000189004">
    <property type="component" value="Unassembled WGS sequence"/>
</dbReference>
<keyword evidence="1" id="KW-0812">Transmembrane</keyword>
<evidence type="ECO:0000313" key="2">
    <source>
        <dbReference type="EMBL" id="OOC55948.1"/>
    </source>
</evidence>
<proteinExistence type="predicted"/>
<evidence type="ECO:0000313" key="3">
    <source>
        <dbReference type="Proteomes" id="UP000189004"/>
    </source>
</evidence>
<feature type="transmembrane region" description="Helical" evidence="1">
    <location>
        <begin position="51"/>
        <end position="75"/>
    </location>
</feature>
<reference evidence="3" key="1">
    <citation type="submission" date="2016-08" db="EMBL/GenBank/DDBJ databases">
        <authorList>
            <person name="Tokovenko B."/>
            <person name="Kalinowski J."/>
        </authorList>
    </citation>
    <scope>NUCLEOTIDE SEQUENCE [LARGE SCALE GENOMIC DNA]</scope>
    <source>
        <strain evidence="3">UTMC102</strain>
    </source>
</reference>